<dbReference type="OrthoDB" id="4380938at2"/>
<keyword evidence="3" id="KW-1185">Reference proteome</keyword>
<keyword evidence="1" id="KW-0732">Signal</keyword>
<feature type="chain" id="PRO_5004659582" description="Tat pathway signal protein" evidence="1">
    <location>
        <begin position="29"/>
        <end position="406"/>
    </location>
</feature>
<evidence type="ECO:0000256" key="1">
    <source>
        <dbReference type="SAM" id="SignalP"/>
    </source>
</evidence>
<dbReference type="RefSeq" id="WP_022566380.1">
    <property type="nucleotide sequence ID" value="NZ_BAFO02000024.1"/>
</dbReference>
<accession>U5EAN7</accession>
<dbReference type="Proteomes" id="UP000017048">
    <property type="component" value="Unassembled WGS sequence"/>
</dbReference>
<dbReference type="eggNOG" id="COG3103">
    <property type="taxonomic scope" value="Bacteria"/>
</dbReference>
<organism evidence="2 3">
    <name type="scientific">Nocardia asteroides NBRC 15531</name>
    <dbReference type="NCBI Taxonomy" id="1110697"/>
    <lineage>
        <taxon>Bacteria</taxon>
        <taxon>Bacillati</taxon>
        <taxon>Actinomycetota</taxon>
        <taxon>Actinomycetes</taxon>
        <taxon>Mycobacteriales</taxon>
        <taxon>Nocardiaceae</taxon>
        <taxon>Nocardia</taxon>
    </lineage>
</organism>
<name>U5EAN7_NOCAS</name>
<dbReference type="STRING" id="1824.SAMN05444423_106115"/>
<evidence type="ECO:0000313" key="3">
    <source>
        <dbReference type="Proteomes" id="UP000017048"/>
    </source>
</evidence>
<feature type="signal peptide" evidence="1">
    <location>
        <begin position="1"/>
        <end position="28"/>
    </location>
</feature>
<dbReference type="AlphaFoldDB" id="U5EAN7"/>
<dbReference type="EMBL" id="BAFO02000024">
    <property type="protein sequence ID" value="GAD84430.1"/>
    <property type="molecule type" value="Genomic_DNA"/>
</dbReference>
<reference evidence="2 3" key="1">
    <citation type="journal article" date="2014" name="BMC Genomics">
        <title>Genome based analysis of type-I polyketide synthase and nonribosomal peptide synthetase gene clusters in seven strains of five representative Nocardia species.</title>
        <authorList>
            <person name="Komaki H."/>
            <person name="Ichikawa N."/>
            <person name="Hosoyama A."/>
            <person name="Takahashi-Nakaguchi A."/>
            <person name="Matsuzawa T."/>
            <person name="Suzuki K."/>
            <person name="Fujita N."/>
            <person name="Gonoi T."/>
        </authorList>
    </citation>
    <scope>NUCLEOTIDE SEQUENCE [LARGE SCALE GENOMIC DNA]</scope>
    <source>
        <strain evidence="2 3">NBRC 15531</strain>
    </source>
</reference>
<dbReference type="GeneID" id="91518616"/>
<proteinExistence type="predicted"/>
<evidence type="ECO:0000313" key="2">
    <source>
        <dbReference type="EMBL" id="GAD84430.1"/>
    </source>
</evidence>
<comment type="caution">
    <text evidence="2">The sequence shown here is derived from an EMBL/GenBank/DDBJ whole genome shotgun (WGS) entry which is preliminary data.</text>
</comment>
<evidence type="ECO:0008006" key="4">
    <source>
        <dbReference type="Google" id="ProtNLM"/>
    </source>
</evidence>
<protein>
    <recommendedName>
        <fullName evidence="4">Tat pathway signal protein</fullName>
    </recommendedName>
</protein>
<gene>
    <name evidence="2" type="ORF">NCAST_24_00360</name>
</gene>
<sequence length="406" mass="43428">MRGHVRRFSIVVLLGLFLGALPSPPVQATPVYAEYLDLPALNADGEFGGGLHPALPLSAPPLLAALTAARADGIAPTRYATLLHQYWLVVATDNAGVDYADWEPYRGIAANTGTFTQVYVNYFRIAAARPDFYWAGLAGIAGGSFASGFFDVGDIGGVLSLAGIHELGTVVADLLRATPPDLVAAVPADIAALALHAPRLTEADLAWYQTRLMIMQKHIFIDLVPQHEAYLAEGMAGIEELYAAGLIDAGMHTAWTGIDSGTAAGRVDALLRMTDREQNHIVPDQWDQTALGRGGLGRVLTYVTTVAGKPAVPGTRAPGVYAPATVRAGGLGLRIPLPDFNWADRDSRWAYLTADLVPRHLDLTADPARAVSVYTDPFPDKLARGRILARLPELIADLTTQWQVVQ</sequence>